<reference evidence="4 5" key="1">
    <citation type="submission" date="2019-05" db="EMBL/GenBank/DDBJ databases">
        <title>Emergence of the Ug99 lineage of the wheat stem rust pathogen through somatic hybridization.</title>
        <authorList>
            <person name="Li F."/>
            <person name="Upadhyaya N.M."/>
            <person name="Sperschneider J."/>
            <person name="Matny O."/>
            <person name="Nguyen-Phuc H."/>
            <person name="Mago R."/>
            <person name="Raley C."/>
            <person name="Miller M.E."/>
            <person name="Silverstein K.A.T."/>
            <person name="Henningsen E."/>
            <person name="Hirsch C.D."/>
            <person name="Visser B."/>
            <person name="Pretorius Z.A."/>
            <person name="Steffenson B.J."/>
            <person name="Schwessinger B."/>
            <person name="Dodds P.N."/>
            <person name="Figueroa M."/>
        </authorList>
    </citation>
    <scope>NUCLEOTIDE SEQUENCE [LARGE SCALE GENOMIC DNA]</scope>
    <source>
        <strain evidence="1">21-0</strain>
        <strain evidence="2 5">Ug99</strain>
    </source>
</reference>
<dbReference type="Proteomes" id="UP000325313">
    <property type="component" value="Unassembled WGS sequence"/>
</dbReference>
<evidence type="ECO:0000313" key="5">
    <source>
        <dbReference type="Proteomes" id="UP000325313"/>
    </source>
</evidence>
<keyword evidence="4" id="KW-1185">Reference proteome</keyword>
<evidence type="ECO:0000313" key="2">
    <source>
        <dbReference type="EMBL" id="KAA1100672.1"/>
    </source>
</evidence>
<proteinExistence type="predicted"/>
<name>A0A5B0N2N0_PUCGR</name>
<evidence type="ECO:0000313" key="4">
    <source>
        <dbReference type="Proteomes" id="UP000324748"/>
    </source>
</evidence>
<protein>
    <submittedName>
        <fullName evidence="1">Uncharacterized protein</fullName>
    </submittedName>
</protein>
<gene>
    <name evidence="1" type="ORF">PGT21_025084</name>
    <name evidence="3" type="ORF">PGTUg99_013207</name>
    <name evidence="2" type="ORF">PGTUg99_013778</name>
</gene>
<evidence type="ECO:0000313" key="3">
    <source>
        <dbReference type="EMBL" id="KAA1123965.1"/>
    </source>
</evidence>
<comment type="caution">
    <text evidence="1">The sequence shown here is derived from an EMBL/GenBank/DDBJ whole genome shotgun (WGS) entry which is preliminary data.</text>
</comment>
<sequence>MTRTTRSGAKTTTLYSYLSSVDSVLSTMRKLKKVWYNNGLVKIVQSTMGVNC</sequence>
<dbReference type="EMBL" id="VSWC01000119">
    <property type="protein sequence ID" value="KAA1083102.1"/>
    <property type="molecule type" value="Genomic_DNA"/>
</dbReference>
<dbReference type="EMBL" id="VDEP01000205">
    <property type="protein sequence ID" value="KAA1123965.1"/>
    <property type="molecule type" value="Genomic_DNA"/>
</dbReference>
<dbReference type="AlphaFoldDB" id="A0A5B0N2N0"/>
<accession>A0A5B0N2N0</accession>
<dbReference type="EMBL" id="VDEP01000339">
    <property type="protein sequence ID" value="KAA1100672.1"/>
    <property type="molecule type" value="Genomic_DNA"/>
</dbReference>
<evidence type="ECO:0000313" key="1">
    <source>
        <dbReference type="EMBL" id="KAA1083102.1"/>
    </source>
</evidence>
<organism evidence="1 4">
    <name type="scientific">Puccinia graminis f. sp. tritici</name>
    <dbReference type="NCBI Taxonomy" id="56615"/>
    <lineage>
        <taxon>Eukaryota</taxon>
        <taxon>Fungi</taxon>
        <taxon>Dikarya</taxon>
        <taxon>Basidiomycota</taxon>
        <taxon>Pucciniomycotina</taxon>
        <taxon>Pucciniomycetes</taxon>
        <taxon>Pucciniales</taxon>
        <taxon>Pucciniaceae</taxon>
        <taxon>Puccinia</taxon>
    </lineage>
</organism>
<dbReference type="Proteomes" id="UP000324748">
    <property type="component" value="Unassembled WGS sequence"/>
</dbReference>